<feature type="binding site" evidence="9">
    <location>
        <begin position="120"/>
        <end position="122"/>
    </location>
    <ligand>
        <name>NAD(+)</name>
        <dbReference type="ChEBI" id="CHEBI:57540"/>
    </ligand>
</feature>
<keyword evidence="4 10" id="KW-0560">Oxidoreductase</keyword>
<dbReference type="Pfam" id="PF02866">
    <property type="entry name" value="Ldh_1_C"/>
    <property type="match status" value="1"/>
</dbReference>
<dbReference type="EC" id="1.1.1.27" evidence="3 7"/>
<dbReference type="PANTHER" id="PTHR43128">
    <property type="entry name" value="L-2-HYDROXYCARBOXYLATE DEHYDROGENASE (NAD(P)(+))"/>
    <property type="match status" value="1"/>
</dbReference>
<dbReference type="NCBIfam" id="TIGR01771">
    <property type="entry name" value="L-LDH-NAD"/>
    <property type="match status" value="1"/>
</dbReference>
<dbReference type="SUPFAM" id="SSF56327">
    <property type="entry name" value="LDH C-terminal domain-like"/>
    <property type="match status" value="1"/>
</dbReference>
<dbReference type="GO" id="GO:0006089">
    <property type="term" value="P:lactate metabolic process"/>
    <property type="evidence" value="ECO:0007669"/>
    <property type="project" value="TreeGrafter"/>
</dbReference>
<dbReference type="RefSeq" id="WP_129062113.1">
    <property type="nucleotide sequence ID" value="NZ_NXIE01000004.1"/>
</dbReference>
<evidence type="ECO:0000313" key="14">
    <source>
        <dbReference type="Proteomes" id="UP000289718"/>
    </source>
</evidence>
<dbReference type="PROSITE" id="PS00064">
    <property type="entry name" value="L_LDH"/>
    <property type="match status" value="1"/>
</dbReference>
<proteinExistence type="inferred from homology"/>
<evidence type="ECO:0000259" key="12">
    <source>
        <dbReference type="Pfam" id="PF02866"/>
    </source>
</evidence>
<dbReference type="InterPro" id="IPR036291">
    <property type="entry name" value="NAD(P)-bd_dom_sf"/>
</dbReference>
<evidence type="ECO:0000256" key="1">
    <source>
        <dbReference type="ARBA" id="ARBA00004843"/>
    </source>
</evidence>
<dbReference type="OrthoDB" id="9802969at2"/>
<gene>
    <name evidence="13" type="ORF">CP965_10775</name>
</gene>
<feature type="binding site" evidence="9">
    <location>
        <begin position="11"/>
        <end position="16"/>
    </location>
    <ligand>
        <name>NAD(+)</name>
        <dbReference type="ChEBI" id="CHEBI:57540"/>
    </ligand>
</feature>
<feature type="active site" description="Proton acceptor" evidence="8">
    <location>
        <position position="177"/>
    </location>
</feature>
<feature type="domain" description="Lactate/malate dehydrogenase N-terminal" evidence="11">
    <location>
        <begin position="6"/>
        <end position="144"/>
    </location>
</feature>
<evidence type="ECO:0000259" key="11">
    <source>
        <dbReference type="Pfam" id="PF00056"/>
    </source>
</evidence>
<evidence type="ECO:0000256" key="7">
    <source>
        <dbReference type="NCBIfam" id="TIGR01771"/>
    </source>
</evidence>
<evidence type="ECO:0000313" key="13">
    <source>
        <dbReference type="EMBL" id="RXK12246.1"/>
    </source>
</evidence>
<protein>
    <recommendedName>
        <fullName evidence="3 7">L-lactate dehydrogenase</fullName>
        <ecNumber evidence="3 7">1.1.1.27</ecNumber>
    </recommendedName>
</protein>
<dbReference type="SUPFAM" id="SSF51735">
    <property type="entry name" value="NAD(P)-binding Rossmann-fold domains"/>
    <property type="match status" value="1"/>
</dbReference>
<evidence type="ECO:0000256" key="6">
    <source>
        <dbReference type="ARBA" id="ARBA00049258"/>
    </source>
</evidence>
<dbReference type="PRINTS" id="PR00086">
    <property type="entry name" value="LLDHDRGNASE"/>
</dbReference>
<keyword evidence="5 9" id="KW-0520">NAD</keyword>
<organism evidence="13 14">
    <name type="scientific">Halarcobacter mediterraneus</name>
    <dbReference type="NCBI Taxonomy" id="2023153"/>
    <lineage>
        <taxon>Bacteria</taxon>
        <taxon>Pseudomonadati</taxon>
        <taxon>Campylobacterota</taxon>
        <taxon>Epsilonproteobacteria</taxon>
        <taxon>Campylobacterales</taxon>
        <taxon>Arcobacteraceae</taxon>
        <taxon>Halarcobacter</taxon>
    </lineage>
</organism>
<dbReference type="InterPro" id="IPR015955">
    <property type="entry name" value="Lactate_DH/Glyco_Ohase_4_C"/>
</dbReference>
<dbReference type="GO" id="GO:0004459">
    <property type="term" value="F:L-lactate dehydrogenase (NAD+) activity"/>
    <property type="evidence" value="ECO:0007669"/>
    <property type="project" value="UniProtKB-UniRule"/>
</dbReference>
<feature type="domain" description="Lactate/malate dehydrogenase C-terminal" evidence="12">
    <location>
        <begin position="147"/>
        <end position="313"/>
    </location>
</feature>
<comment type="caution">
    <text evidence="13">The sequence shown here is derived from an EMBL/GenBank/DDBJ whole genome shotgun (WGS) entry which is preliminary data.</text>
</comment>
<keyword evidence="14" id="KW-1185">Reference proteome</keyword>
<comment type="similarity">
    <text evidence="2">Belongs to the LDH/MDH superfamily. LDH family.</text>
</comment>
<evidence type="ECO:0000256" key="8">
    <source>
        <dbReference type="PIRSR" id="PIRSR000102-1"/>
    </source>
</evidence>
<dbReference type="GO" id="GO:0005737">
    <property type="term" value="C:cytoplasm"/>
    <property type="evidence" value="ECO:0007669"/>
    <property type="project" value="UniProtKB-UniRule"/>
</dbReference>
<comment type="pathway">
    <text evidence="1">Fermentation; pyruvate fermentation to lactate; (S)-lactate from pyruvate: step 1/1.</text>
</comment>
<feature type="binding site" evidence="9">
    <location>
        <position position="97"/>
    </location>
    <ligand>
        <name>NAD(+)</name>
        <dbReference type="ChEBI" id="CHEBI:57540"/>
    </ligand>
</feature>
<evidence type="ECO:0000256" key="5">
    <source>
        <dbReference type="ARBA" id="ARBA00023027"/>
    </source>
</evidence>
<dbReference type="EMBL" id="NXIE01000004">
    <property type="protein sequence ID" value="RXK12246.1"/>
    <property type="molecule type" value="Genomic_DNA"/>
</dbReference>
<accession>A0A4V1M153</accession>
<dbReference type="InterPro" id="IPR011304">
    <property type="entry name" value="L-lactate_DH"/>
</dbReference>
<evidence type="ECO:0000256" key="4">
    <source>
        <dbReference type="ARBA" id="ARBA00023002"/>
    </source>
</evidence>
<evidence type="ECO:0000256" key="9">
    <source>
        <dbReference type="PIRSR" id="PIRSR000102-3"/>
    </source>
</evidence>
<sequence>MLNYSKIGVIGAGNVGAAIVNALVLRNIGKEIVLFNRDKNKAVAEAMDIDDTIPLLSEMKIKATNKYEDISDCNVIAITVGARQKEGETRLELLGRNTKITKEIITKLDKFAPNAVLIMVSNPVDILTRVAQETSSRDKKKIFGSGTVLDTSRLRYQVGKELNVNRKNVHIHVVGEHGDSEFAVWSNAIIGSIKLKNFPLPKNLELKEMKEKTMQIVKKRAYEIIQRKGYTNFGVAIAVAKLIQCVIRDEKKIFSVSVGANEEYNLEKGTVLSLPCVIGSLGIEHRLRLSLNKKEKVQLLTASKSLDEAYKKIKP</sequence>
<dbReference type="InterPro" id="IPR018177">
    <property type="entry name" value="L-lactate_DH_AS"/>
</dbReference>
<dbReference type="Gene3D" id="3.90.110.10">
    <property type="entry name" value="Lactate dehydrogenase/glycoside hydrolase, family 4, C-terminal"/>
    <property type="match status" value="1"/>
</dbReference>
<name>A0A4V1M153_9BACT</name>
<dbReference type="AlphaFoldDB" id="A0A4V1M153"/>
<dbReference type="GO" id="GO:0006096">
    <property type="term" value="P:glycolytic process"/>
    <property type="evidence" value="ECO:0007669"/>
    <property type="project" value="UniProtKB-UniRule"/>
</dbReference>
<comment type="catalytic activity">
    <reaction evidence="6">
        <text>(S)-lactate + NAD(+) = pyruvate + NADH + H(+)</text>
        <dbReference type="Rhea" id="RHEA:23444"/>
        <dbReference type="ChEBI" id="CHEBI:15361"/>
        <dbReference type="ChEBI" id="CHEBI:15378"/>
        <dbReference type="ChEBI" id="CHEBI:16651"/>
        <dbReference type="ChEBI" id="CHEBI:57540"/>
        <dbReference type="ChEBI" id="CHEBI:57945"/>
        <dbReference type="EC" id="1.1.1.27"/>
    </reaction>
</comment>
<dbReference type="Proteomes" id="UP000289718">
    <property type="component" value="Unassembled WGS sequence"/>
</dbReference>
<dbReference type="Gene3D" id="3.40.50.720">
    <property type="entry name" value="NAD(P)-binding Rossmann-like Domain"/>
    <property type="match status" value="1"/>
</dbReference>
<dbReference type="InterPro" id="IPR022383">
    <property type="entry name" value="Lactate/malate_DH_C"/>
</dbReference>
<reference evidence="13 14" key="1">
    <citation type="submission" date="2017-09" db="EMBL/GenBank/DDBJ databases">
        <title>Genomics of the genus Arcobacter.</title>
        <authorList>
            <person name="Perez-Cataluna A."/>
            <person name="Figueras M.J."/>
            <person name="Salas-Masso N."/>
        </authorList>
    </citation>
    <scope>NUCLEOTIDE SEQUENCE [LARGE SCALE GENOMIC DNA]</scope>
    <source>
        <strain evidence="13 14">F156-34</strain>
    </source>
</reference>
<evidence type="ECO:0000256" key="2">
    <source>
        <dbReference type="ARBA" id="ARBA00006054"/>
    </source>
</evidence>
<evidence type="ECO:0000256" key="3">
    <source>
        <dbReference type="ARBA" id="ARBA00012967"/>
    </source>
</evidence>
<dbReference type="InterPro" id="IPR001236">
    <property type="entry name" value="Lactate/malate_DH_N"/>
</dbReference>
<dbReference type="InterPro" id="IPR001557">
    <property type="entry name" value="L-lactate/malate_DH"/>
</dbReference>
<dbReference type="PIRSF" id="PIRSF000102">
    <property type="entry name" value="Lac_mal_DH"/>
    <property type="match status" value="1"/>
</dbReference>
<dbReference type="UniPathway" id="UPA00554">
    <property type="reaction ID" value="UER00611"/>
</dbReference>
<evidence type="ECO:0000256" key="10">
    <source>
        <dbReference type="RuleBase" id="RU003369"/>
    </source>
</evidence>
<dbReference type="Pfam" id="PF00056">
    <property type="entry name" value="Ldh_1_N"/>
    <property type="match status" value="1"/>
</dbReference>
<dbReference type="PANTHER" id="PTHR43128:SF16">
    <property type="entry name" value="L-LACTATE DEHYDROGENASE"/>
    <property type="match status" value="1"/>
</dbReference>